<dbReference type="RefSeq" id="XP_014179409.1">
    <property type="nucleotide sequence ID" value="XM_014323934.1"/>
</dbReference>
<evidence type="ECO:0000313" key="5">
    <source>
        <dbReference type="Proteomes" id="UP000002748"/>
    </source>
</evidence>
<dbReference type="OrthoDB" id="416253at2759"/>
<dbReference type="PANTHER" id="PTHR43827">
    <property type="entry name" value="2,5-DIKETO-D-GLUCONIC ACID REDUCTASE"/>
    <property type="match status" value="1"/>
</dbReference>
<dbReference type="HOGENOM" id="CLU_023205_0_1_1"/>
<dbReference type="AlphaFoldDB" id="J4UBW0"/>
<sequence length="319" mass="35135">MEEPTGDASAFNGRDVTDLSPPLKVGVDIIIAHVHSHITQPATMSKLSIGSTLTLNSGYKMPLLGLGVYQARGDECRDAVSTALRLGYRMSIPQRGQALSGSGLQRDAVFVTTKFMPGHDVPKSDDVYAQLRRSLPRLQPETPQDEAYIDLMLIHAPRPNAEARTAEWAALAKGAKEGWLRSIGVSNFGVAHLKALPGPVPAVNQIELHPWCQQRDIVAYCKEKGIAVQAYCPLVRAQRAEDPVLTRIAKKYGKTWAQILIRWSLQKGYSPQVKSVNEWRIQENAEVYDFELADEDMAELDDCDMGAEGACSWNPVDTP</sequence>
<accession>J4UBW0</accession>
<dbReference type="InterPro" id="IPR023210">
    <property type="entry name" value="NADP_OxRdtase_dom"/>
</dbReference>
<gene>
    <name evidence="4" type="ORF">A1Q1_02673</name>
</gene>
<keyword evidence="2" id="KW-0560">Oxidoreductase</keyword>
<dbReference type="SUPFAM" id="SSF51430">
    <property type="entry name" value="NAD(P)-linked oxidoreductase"/>
    <property type="match status" value="1"/>
</dbReference>
<evidence type="ECO:0000259" key="3">
    <source>
        <dbReference type="Pfam" id="PF00248"/>
    </source>
</evidence>
<comment type="caution">
    <text evidence="4">The sequence shown here is derived from an EMBL/GenBank/DDBJ whole genome shotgun (WGS) entry which is preliminary data.</text>
</comment>
<dbReference type="EMBL" id="ALBS01000206">
    <property type="protein sequence ID" value="EJT48390.1"/>
    <property type="molecule type" value="Genomic_DNA"/>
</dbReference>
<proteinExistence type="inferred from homology"/>
<dbReference type="Proteomes" id="UP000002748">
    <property type="component" value="Unassembled WGS sequence"/>
</dbReference>
<dbReference type="Pfam" id="PF00248">
    <property type="entry name" value="Aldo_ket_red"/>
    <property type="match status" value="1"/>
</dbReference>
<feature type="domain" description="NADP-dependent oxidoreductase" evidence="3">
    <location>
        <begin position="96"/>
        <end position="304"/>
    </location>
</feature>
<dbReference type="KEGG" id="tasa:A1Q1_02673"/>
<dbReference type="PANTHER" id="PTHR43827:SF13">
    <property type="entry name" value="ALDO_KETO REDUCTASE FAMILY PROTEIN"/>
    <property type="match status" value="1"/>
</dbReference>
<dbReference type="FunFam" id="3.20.20.100:FF:000015">
    <property type="entry name" value="Oxidoreductase, aldo/keto reductase family"/>
    <property type="match status" value="1"/>
</dbReference>
<reference evidence="4 5" key="1">
    <citation type="journal article" date="2012" name="Eukaryot. Cell">
        <title>Draft genome sequence of CBS 2479, the standard type strain of Trichosporon asahii.</title>
        <authorList>
            <person name="Yang R.Y."/>
            <person name="Li H.T."/>
            <person name="Zhu H."/>
            <person name="Zhou G.P."/>
            <person name="Wang M."/>
            <person name="Wang L."/>
        </authorList>
    </citation>
    <scope>NUCLEOTIDE SEQUENCE [LARGE SCALE GENOMIC DNA]</scope>
    <source>
        <strain evidence="5">ATCC 90039 / CBS 2479 / JCM 2466 / KCTC 7840 / NCYC 2677 / UAMH 7654</strain>
    </source>
</reference>
<dbReference type="CDD" id="cd19071">
    <property type="entry name" value="AKR_AKR1-5-like"/>
    <property type="match status" value="1"/>
</dbReference>
<dbReference type="InterPro" id="IPR020471">
    <property type="entry name" value="AKR"/>
</dbReference>
<organism evidence="4 5">
    <name type="scientific">Trichosporon asahii var. asahii (strain ATCC 90039 / CBS 2479 / JCM 2466 / KCTC 7840 / NBRC 103889/ NCYC 2677 / UAMH 7654)</name>
    <name type="common">Yeast</name>
    <dbReference type="NCBI Taxonomy" id="1186058"/>
    <lineage>
        <taxon>Eukaryota</taxon>
        <taxon>Fungi</taxon>
        <taxon>Dikarya</taxon>
        <taxon>Basidiomycota</taxon>
        <taxon>Agaricomycotina</taxon>
        <taxon>Tremellomycetes</taxon>
        <taxon>Trichosporonales</taxon>
        <taxon>Trichosporonaceae</taxon>
        <taxon>Trichosporon</taxon>
    </lineage>
</organism>
<dbReference type="InterPro" id="IPR036812">
    <property type="entry name" value="NAD(P)_OxRdtase_dom_sf"/>
</dbReference>
<protein>
    <submittedName>
        <fullName evidence="4">Aldo-keto reductase</fullName>
    </submittedName>
</protein>
<dbReference type="GeneID" id="25986186"/>
<dbReference type="VEuPathDB" id="FungiDB:A1Q1_02673"/>
<dbReference type="PRINTS" id="PR00069">
    <property type="entry name" value="ALDKETRDTASE"/>
</dbReference>
<dbReference type="GO" id="GO:0016491">
    <property type="term" value="F:oxidoreductase activity"/>
    <property type="evidence" value="ECO:0007669"/>
    <property type="project" value="UniProtKB-KW"/>
</dbReference>
<evidence type="ECO:0000256" key="2">
    <source>
        <dbReference type="ARBA" id="ARBA00023002"/>
    </source>
</evidence>
<dbReference type="Gene3D" id="3.20.20.100">
    <property type="entry name" value="NADP-dependent oxidoreductase domain"/>
    <property type="match status" value="1"/>
</dbReference>
<name>J4UBW0_TRIAS</name>
<evidence type="ECO:0000313" key="4">
    <source>
        <dbReference type="EMBL" id="EJT48390.1"/>
    </source>
</evidence>
<comment type="similarity">
    <text evidence="1">Belongs to the aldo/keto reductase family.</text>
</comment>
<evidence type="ECO:0000256" key="1">
    <source>
        <dbReference type="ARBA" id="ARBA00007905"/>
    </source>
</evidence>